<dbReference type="Proteomes" id="UP000239706">
    <property type="component" value="Unassembled WGS sequence"/>
</dbReference>
<protein>
    <submittedName>
        <fullName evidence="2">Uncharacterized protein</fullName>
    </submittedName>
</protein>
<evidence type="ECO:0000313" key="2">
    <source>
        <dbReference type="EMBL" id="PRR78322.1"/>
    </source>
</evidence>
<name>A0A2T0B376_9CLOT</name>
<dbReference type="AlphaFoldDB" id="A0A2T0B376"/>
<organism evidence="2 3">
    <name type="scientific">Clostridium liquoris</name>
    <dbReference type="NCBI Taxonomy" id="1289519"/>
    <lineage>
        <taxon>Bacteria</taxon>
        <taxon>Bacillati</taxon>
        <taxon>Bacillota</taxon>
        <taxon>Clostridia</taxon>
        <taxon>Eubacteriales</taxon>
        <taxon>Clostridiaceae</taxon>
        <taxon>Clostridium</taxon>
    </lineage>
</organism>
<evidence type="ECO:0000256" key="1">
    <source>
        <dbReference type="SAM" id="MobiDB-lite"/>
    </source>
</evidence>
<gene>
    <name evidence="2" type="ORF">CLLI_17490</name>
</gene>
<keyword evidence="3" id="KW-1185">Reference proteome</keyword>
<reference evidence="2 3" key="1">
    <citation type="submission" date="2018-03" db="EMBL/GenBank/DDBJ databases">
        <title>Genome sequence of Clostridium liquoris DSM 100320.</title>
        <authorList>
            <person name="Poehlein A."/>
            <person name="Daniel R."/>
        </authorList>
    </citation>
    <scope>NUCLEOTIDE SEQUENCE [LARGE SCALE GENOMIC DNA]</scope>
    <source>
        <strain evidence="2 3">DSM 100320</strain>
    </source>
</reference>
<feature type="region of interest" description="Disordered" evidence="1">
    <location>
        <begin position="1"/>
        <end position="34"/>
    </location>
</feature>
<feature type="compositionally biased region" description="Polar residues" evidence="1">
    <location>
        <begin position="25"/>
        <end position="34"/>
    </location>
</feature>
<proteinExistence type="predicted"/>
<accession>A0A2T0B376</accession>
<comment type="caution">
    <text evidence="2">The sequence shown here is derived from an EMBL/GenBank/DDBJ whole genome shotgun (WGS) entry which is preliminary data.</text>
</comment>
<sequence>MAKKGMKRPTPNENPTYDTKKRNKNQQPVPETKK</sequence>
<dbReference type="EMBL" id="PVXO01000047">
    <property type="protein sequence ID" value="PRR78322.1"/>
    <property type="molecule type" value="Genomic_DNA"/>
</dbReference>
<evidence type="ECO:0000313" key="3">
    <source>
        <dbReference type="Proteomes" id="UP000239706"/>
    </source>
</evidence>